<evidence type="ECO:0000313" key="3">
    <source>
        <dbReference type="Proteomes" id="UP001341840"/>
    </source>
</evidence>
<accession>A0ABU6QG50</accession>
<comment type="caution">
    <text evidence="2">The sequence shown here is derived from an EMBL/GenBank/DDBJ whole genome shotgun (WGS) entry which is preliminary data.</text>
</comment>
<dbReference type="Pfam" id="PF26130">
    <property type="entry name" value="PB1-like"/>
    <property type="match status" value="1"/>
</dbReference>
<proteinExistence type="predicted"/>
<reference evidence="2 3" key="1">
    <citation type="journal article" date="2023" name="Plants (Basel)">
        <title>Bridging the Gap: Combining Genomics and Transcriptomics Approaches to Understand Stylosanthes scabra, an Orphan Legume from the Brazilian Caatinga.</title>
        <authorList>
            <person name="Ferreira-Neto J.R.C."/>
            <person name="da Silva M.D."/>
            <person name="Binneck E."/>
            <person name="de Melo N.F."/>
            <person name="da Silva R.H."/>
            <person name="de Melo A.L.T.M."/>
            <person name="Pandolfi V."/>
            <person name="Bustamante F.O."/>
            <person name="Brasileiro-Vidal A.C."/>
            <person name="Benko-Iseppon A.M."/>
        </authorList>
    </citation>
    <scope>NUCLEOTIDE SEQUENCE [LARGE SCALE GENOMIC DNA]</scope>
    <source>
        <tissue evidence="2">Leaves</tissue>
    </source>
</reference>
<evidence type="ECO:0000259" key="1">
    <source>
        <dbReference type="Pfam" id="PF26130"/>
    </source>
</evidence>
<protein>
    <recommendedName>
        <fullName evidence="1">PB1-like domain-containing protein</fullName>
    </recommendedName>
</protein>
<sequence>MRHSCPPLLSTHVTTLGEAEVAVNGEDDIEGNGSNTLLQSEWGHSTQFLSSIMRGSFIRHPNGELVYANGELKRFDYCELDIDHINIGNLVVLLNELGYKNHKAMHWYDKNALELETGINEIDGDQGIRELIEWLRVNDEPKFHIYIEHTISKPILAEDVGVGEKVKAETVNLDEDSIHSWEMPKHVIHINS</sequence>
<name>A0ABU6QG50_9FABA</name>
<dbReference type="EMBL" id="JASCZI010000300">
    <property type="protein sequence ID" value="MED6110890.1"/>
    <property type="molecule type" value="Genomic_DNA"/>
</dbReference>
<keyword evidence="3" id="KW-1185">Reference proteome</keyword>
<dbReference type="Proteomes" id="UP001341840">
    <property type="component" value="Unassembled WGS sequence"/>
</dbReference>
<organism evidence="2 3">
    <name type="scientific">Stylosanthes scabra</name>
    <dbReference type="NCBI Taxonomy" id="79078"/>
    <lineage>
        <taxon>Eukaryota</taxon>
        <taxon>Viridiplantae</taxon>
        <taxon>Streptophyta</taxon>
        <taxon>Embryophyta</taxon>
        <taxon>Tracheophyta</taxon>
        <taxon>Spermatophyta</taxon>
        <taxon>Magnoliopsida</taxon>
        <taxon>eudicotyledons</taxon>
        <taxon>Gunneridae</taxon>
        <taxon>Pentapetalae</taxon>
        <taxon>rosids</taxon>
        <taxon>fabids</taxon>
        <taxon>Fabales</taxon>
        <taxon>Fabaceae</taxon>
        <taxon>Papilionoideae</taxon>
        <taxon>50 kb inversion clade</taxon>
        <taxon>dalbergioids sensu lato</taxon>
        <taxon>Dalbergieae</taxon>
        <taxon>Pterocarpus clade</taxon>
        <taxon>Stylosanthes</taxon>
    </lineage>
</organism>
<evidence type="ECO:0000313" key="2">
    <source>
        <dbReference type="EMBL" id="MED6110890.1"/>
    </source>
</evidence>
<gene>
    <name evidence="2" type="ORF">PIB30_047182</name>
</gene>
<dbReference type="InterPro" id="IPR058594">
    <property type="entry name" value="PB1-like_dom_pln"/>
</dbReference>
<feature type="domain" description="PB1-like" evidence="1">
    <location>
        <begin position="54"/>
        <end position="149"/>
    </location>
</feature>